<evidence type="ECO:0000259" key="1">
    <source>
        <dbReference type="Pfam" id="PF00733"/>
    </source>
</evidence>
<dbReference type="InterPro" id="IPR014729">
    <property type="entry name" value="Rossmann-like_a/b/a_fold"/>
</dbReference>
<feature type="domain" description="Asparagine synthetase" evidence="1">
    <location>
        <begin position="54"/>
        <end position="187"/>
    </location>
</feature>
<protein>
    <submittedName>
        <fullName evidence="2">Asparagine synthase (Glutamine-hydrolysing)</fullName>
    </submittedName>
</protein>
<dbReference type="GO" id="GO:0004066">
    <property type="term" value="F:asparagine synthase (glutamine-hydrolyzing) activity"/>
    <property type="evidence" value="ECO:0007669"/>
    <property type="project" value="InterPro"/>
</dbReference>
<dbReference type="GO" id="GO:0006529">
    <property type="term" value="P:asparagine biosynthetic process"/>
    <property type="evidence" value="ECO:0007669"/>
    <property type="project" value="InterPro"/>
</dbReference>
<name>A0A1X7K7Y9_9CORY</name>
<evidence type="ECO:0000313" key="3">
    <source>
        <dbReference type="Proteomes" id="UP000193309"/>
    </source>
</evidence>
<dbReference type="EMBL" id="FXAR01000009">
    <property type="protein sequence ID" value="SMG36523.1"/>
    <property type="molecule type" value="Genomic_DNA"/>
</dbReference>
<dbReference type="Pfam" id="PF00733">
    <property type="entry name" value="Asn_synthase"/>
    <property type="match status" value="1"/>
</dbReference>
<sequence>MTRLDCEYVADVTDTSVPGTYDISDPGEASRMIVAFLRDRLEAVCAAYPAPQILLLSGGIDSILIAAVAATLNRGDGDFVALTLAHPGHGSATEELETARRVAEHLGIPHDVVAPDAERWLGITRDTVRRLDSSDPWEVLAGATLLAIDQHAASRGLRGALITGAGADALFLGGADGRIDVEAWDEAVRSKVAANFTRDRFIPDFYERLIDDPSRHIQVWQTRRAYELALRIHPDVVRGPRGVDKHLHRLTARSLGIPRELVQAKKHAMQMSSGGVDTLVAQARDALSREVLGTTYSDPAEESLEFLVARLWLRELERERK</sequence>
<gene>
    <name evidence="2" type="ORF">SAMN06295981_2248</name>
</gene>
<proteinExistence type="predicted"/>
<organism evidence="2 3">
    <name type="scientific">Corynebacterium pollutisoli</name>
    <dbReference type="NCBI Taxonomy" id="1610489"/>
    <lineage>
        <taxon>Bacteria</taxon>
        <taxon>Bacillati</taxon>
        <taxon>Actinomycetota</taxon>
        <taxon>Actinomycetes</taxon>
        <taxon>Mycobacteriales</taxon>
        <taxon>Corynebacteriaceae</taxon>
        <taxon>Corynebacterium</taxon>
    </lineage>
</organism>
<dbReference type="SUPFAM" id="SSF52402">
    <property type="entry name" value="Adenine nucleotide alpha hydrolases-like"/>
    <property type="match status" value="1"/>
</dbReference>
<dbReference type="Proteomes" id="UP000193309">
    <property type="component" value="Unassembled WGS sequence"/>
</dbReference>
<accession>A0A1X7K7Y9</accession>
<keyword evidence="3" id="KW-1185">Reference proteome</keyword>
<dbReference type="AlphaFoldDB" id="A0A1X7K7Y9"/>
<evidence type="ECO:0000313" key="2">
    <source>
        <dbReference type="EMBL" id="SMG36523.1"/>
    </source>
</evidence>
<dbReference type="CDD" id="cd01991">
    <property type="entry name" value="Asn_synthase_B_C"/>
    <property type="match status" value="1"/>
</dbReference>
<dbReference type="Gene3D" id="3.40.50.620">
    <property type="entry name" value="HUPs"/>
    <property type="match status" value="1"/>
</dbReference>
<dbReference type="STRING" id="1610489.SAMN06295981_2248"/>
<reference evidence="3" key="1">
    <citation type="submission" date="2017-04" db="EMBL/GenBank/DDBJ databases">
        <authorList>
            <person name="Varghese N."/>
            <person name="Submissions S."/>
        </authorList>
    </citation>
    <scope>NUCLEOTIDE SEQUENCE [LARGE SCALE GENOMIC DNA]</scope>
    <source>
        <strain evidence="3">VDS</strain>
    </source>
</reference>
<dbReference type="InterPro" id="IPR001962">
    <property type="entry name" value="Asn_synthase"/>
</dbReference>